<evidence type="ECO:0000256" key="11">
    <source>
        <dbReference type="HAMAP-Rule" id="MF_00255"/>
    </source>
</evidence>
<comment type="subcellular location">
    <subcellularLocation>
        <location evidence="1 11">Cytoplasm</location>
    </subcellularLocation>
</comment>
<dbReference type="EMBL" id="LNYT01000007">
    <property type="protein sequence ID" value="KTD48647.1"/>
    <property type="molecule type" value="Genomic_DNA"/>
</dbReference>
<dbReference type="EC" id="6.1.1.14" evidence="11"/>
<proteinExistence type="inferred from homology"/>
<dbReference type="Gene3D" id="1.10.730.10">
    <property type="entry name" value="Isoleucyl-tRNA Synthetase, Domain 1"/>
    <property type="match status" value="1"/>
</dbReference>
<evidence type="ECO:0000256" key="2">
    <source>
        <dbReference type="ARBA" id="ARBA00008226"/>
    </source>
</evidence>
<dbReference type="InterPro" id="IPR015944">
    <property type="entry name" value="Gly-tRNA-synth_bsu"/>
</dbReference>
<comment type="similarity">
    <text evidence="2 11">Belongs to the class-II aminoacyl-tRNA synthetase family.</text>
</comment>
<keyword evidence="8 11" id="KW-0648">Protein biosynthesis</keyword>
<name>A0A0W0XV34_9GAMM</name>
<dbReference type="InterPro" id="IPR008909">
    <property type="entry name" value="DALR_anticod-bd"/>
</dbReference>
<comment type="catalytic activity">
    <reaction evidence="10 11">
        <text>tRNA(Gly) + glycine + ATP = glycyl-tRNA(Gly) + AMP + diphosphate</text>
        <dbReference type="Rhea" id="RHEA:16013"/>
        <dbReference type="Rhea" id="RHEA-COMP:9664"/>
        <dbReference type="Rhea" id="RHEA-COMP:9683"/>
        <dbReference type="ChEBI" id="CHEBI:30616"/>
        <dbReference type="ChEBI" id="CHEBI:33019"/>
        <dbReference type="ChEBI" id="CHEBI:57305"/>
        <dbReference type="ChEBI" id="CHEBI:78442"/>
        <dbReference type="ChEBI" id="CHEBI:78522"/>
        <dbReference type="ChEBI" id="CHEBI:456215"/>
        <dbReference type="EC" id="6.1.1.14"/>
    </reaction>
</comment>
<evidence type="ECO:0000256" key="8">
    <source>
        <dbReference type="ARBA" id="ARBA00022917"/>
    </source>
</evidence>
<evidence type="ECO:0000256" key="6">
    <source>
        <dbReference type="ARBA" id="ARBA00022741"/>
    </source>
</evidence>
<dbReference type="GO" id="GO:0005524">
    <property type="term" value="F:ATP binding"/>
    <property type="evidence" value="ECO:0007669"/>
    <property type="project" value="UniProtKB-UniRule"/>
</dbReference>
<dbReference type="PANTHER" id="PTHR30075">
    <property type="entry name" value="GLYCYL-TRNA SYNTHETASE"/>
    <property type="match status" value="1"/>
</dbReference>
<evidence type="ECO:0000256" key="10">
    <source>
        <dbReference type="ARBA" id="ARBA00047937"/>
    </source>
</evidence>
<dbReference type="Proteomes" id="UP000054608">
    <property type="component" value="Unassembled WGS sequence"/>
</dbReference>
<dbReference type="SUPFAM" id="SSF109604">
    <property type="entry name" value="HD-domain/PDEase-like"/>
    <property type="match status" value="1"/>
</dbReference>
<accession>A0A0W0XV34</accession>
<dbReference type="AlphaFoldDB" id="A0A0W0XV34"/>
<evidence type="ECO:0000313" key="14">
    <source>
        <dbReference type="Proteomes" id="UP000054608"/>
    </source>
</evidence>
<evidence type="ECO:0000313" key="13">
    <source>
        <dbReference type="EMBL" id="KTD48647.1"/>
    </source>
</evidence>
<dbReference type="PRINTS" id="PR01045">
    <property type="entry name" value="TRNASYNTHGB"/>
</dbReference>
<dbReference type="Pfam" id="PF02092">
    <property type="entry name" value="tRNA_synt_2f"/>
    <property type="match status" value="1"/>
</dbReference>
<gene>
    <name evidence="11 13" type="primary">glyS</name>
    <name evidence="13" type="ORF">Lrub_0998</name>
</gene>
<keyword evidence="5 11" id="KW-0436">Ligase</keyword>
<evidence type="ECO:0000256" key="7">
    <source>
        <dbReference type="ARBA" id="ARBA00022840"/>
    </source>
</evidence>
<keyword evidence="6 11" id="KW-0547">Nucleotide-binding</keyword>
<evidence type="ECO:0000256" key="1">
    <source>
        <dbReference type="ARBA" id="ARBA00004496"/>
    </source>
</evidence>
<dbReference type="GO" id="GO:0006420">
    <property type="term" value="P:arginyl-tRNA aminoacylation"/>
    <property type="evidence" value="ECO:0007669"/>
    <property type="project" value="InterPro"/>
</dbReference>
<dbReference type="GO" id="GO:0004820">
    <property type="term" value="F:glycine-tRNA ligase activity"/>
    <property type="evidence" value="ECO:0007669"/>
    <property type="project" value="UniProtKB-UniRule"/>
</dbReference>
<dbReference type="SUPFAM" id="SSF47323">
    <property type="entry name" value="Anticodon-binding domain of a subclass of class I aminoacyl-tRNA synthetases"/>
    <property type="match status" value="1"/>
</dbReference>
<dbReference type="HAMAP" id="MF_00255">
    <property type="entry name" value="Gly_tRNA_synth_beta"/>
    <property type="match status" value="1"/>
</dbReference>
<comment type="subunit">
    <text evidence="3 11">Tetramer of two alpha and two beta subunits.</text>
</comment>
<keyword evidence="9 11" id="KW-0030">Aminoacyl-tRNA synthetase</keyword>
<comment type="caution">
    <text evidence="13">The sequence shown here is derived from an EMBL/GenBank/DDBJ whole genome shotgun (WGS) entry which is preliminary data.</text>
</comment>
<feature type="domain" description="DALR anticodon binding" evidence="12">
    <location>
        <begin position="585"/>
        <end position="686"/>
    </location>
</feature>
<evidence type="ECO:0000256" key="5">
    <source>
        <dbReference type="ARBA" id="ARBA00022598"/>
    </source>
</evidence>
<dbReference type="RefSeq" id="WP_058531097.1">
    <property type="nucleotide sequence ID" value="NZ_CAAAIN010000001.1"/>
</dbReference>
<keyword evidence="7 11" id="KW-0067">ATP-binding</keyword>
<dbReference type="GO" id="GO:0005829">
    <property type="term" value="C:cytosol"/>
    <property type="evidence" value="ECO:0007669"/>
    <property type="project" value="TreeGrafter"/>
</dbReference>
<evidence type="ECO:0000256" key="4">
    <source>
        <dbReference type="ARBA" id="ARBA00022490"/>
    </source>
</evidence>
<keyword evidence="14" id="KW-1185">Reference proteome</keyword>
<dbReference type="InterPro" id="IPR009080">
    <property type="entry name" value="tRNAsynth_Ia_anticodon-bd"/>
</dbReference>
<keyword evidence="4 11" id="KW-0963">Cytoplasm</keyword>
<dbReference type="NCBIfam" id="TIGR00211">
    <property type="entry name" value="glyS"/>
    <property type="match status" value="1"/>
</dbReference>
<sequence>MKLNDFLFEIGCEELPFAAVKNLASALADNVKAAFDKAQLTYRVIRPFASPRRLALLITQLPEEQPEQQLSRRGPALNAAYDNQGQPTKALLGFAKSCGVDVSALTVLKTDKGEWLVHDTVAKGAKTKDLLPELINQAVAALPIAKPMRWGDGEVEFARPVHWIVMLWGEEVIPCTILGVAAGKTTYGHRFHHPEAIHLTKPEDYEDALTKARVIVDPDKRRQQIRDDVEALATKHQAKAIMSDSLLDEVAAIVEWPTPLLASFAPEFLQVPPEALIASMQSHQKCFALADNQGKLLPHFIAVANINSSNPSQVIAGNEKVMRARLSDAAFFFEQDKKQALSQHRAATEKVVFQARLGTLADKADRIQSLLKNLITPLELKEAQANRAAELSKCDLMTGMVGEFPELQGLMGYYYALHDGEDRDVAVALNEQYLPRFSGDALPVTPLGLALSLADRLDTLVGIFAIGQKPSGVKDPFKLRRHALAVVRLLLSTEARVSLQALISQSKAAYRDVINQQEESLNEIKGFILERLQSFYQGKGISVDLVQAVRARQDDWLYDFDRRVSALADFVTRPEASVLSAACKRVNNILQQAEPMTVGTALVVSLLEEGAEQALYTHLSHIEDHIQPLYQQGDYRAILNQLARLREPVDAFFDQVMVMVDDEQIRMNRLLLLKQLQTALQGVADISLLQLPGSSNG</sequence>
<protein>
    <recommendedName>
        <fullName evidence="11">Glycine--tRNA ligase beta subunit</fullName>
        <ecNumber evidence="11">6.1.1.14</ecNumber>
    </recommendedName>
    <alternativeName>
        <fullName evidence="11">Glycyl-tRNA synthetase beta subunit</fullName>
        <shortName evidence="11">GlyRS</shortName>
    </alternativeName>
</protein>
<organism evidence="13 14">
    <name type="scientific">Legionella rubrilucens</name>
    <dbReference type="NCBI Taxonomy" id="458"/>
    <lineage>
        <taxon>Bacteria</taxon>
        <taxon>Pseudomonadati</taxon>
        <taxon>Pseudomonadota</taxon>
        <taxon>Gammaproteobacteria</taxon>
        <taxon>Legionellales</taxon>
        <taxon>Legionellaceae</taxon>
        <taxon>Legionella</taxon>
    </lineage>
</organism>
<dbReference type="GO" id="GO:0006426">
    <property type="term" value="P:glycyl-tRNA aminoacylation"/>
    <property type="evidence" value="ECO:0007669"/>
    <property type="project" value="UniProtKB-UniRule"/>
</dbReference>
<dbReference type="PANTHER" id="PTHR30075:SF2">
    <property type="entry name" value="GLYCINE--TRNA LIGASE, CHLOROPLASTIC_MITOCHONDRIAL 2"/>
    <property type="match status" value="1"/>
</dbReference>
<dbReference type="PATRIC" id="fig|458.5.peg.1034"/>
<evidence type="ECO:0000256" key="9">
    <source>
        <dbReference type="ARBA" id="ARBA00023146"/>
    </source>
</evidence>
<dbReference type="GO" id="GO:0004814">
    <property type="term" value="F:arginine-tRNA ligase activity"/>
    <property type="evidence" value="ECO:0007669"/>
    <property type="project" value="InterPro"/>
</dbReference>
<dbReference type="Pfam" id="PF05746">
    <property type="entry name" value="DALR_1"/>
    <property type="match status" value="1"/>
</dbReference>
<reference evidence="13 14" key="1">
    <citation type="submission" date="2015-11" db="EMBL/GenBank/DDBJ databases">
        <title>Genomic analysis of 38 Legionella species identifies large and diverse effector repertoires.</title>
        <authorList>
            <person name="Burstein D."/>
            <person name="Amaro F."/>
            <person name="Zusman T."/>
            <person name="Lifshitz Z."/>
            <person name="Cohen O."/>
            <person name="Gilbert J.A."/>
            <person name="Pupko T."/>
            <person name="Shuman H.A."/>
            <person name="Segal G."/>
        </authorList>
    </citation>
    <scope>NUCLEOTIDE SEQUENCE [LARGE SCALE GENOMIC DNA]</scope>
    <source>
        <strain evidence="13 14">WA-270A-C2</strain>
    </source>
</reference>
<dbReference type="SMART" id="SM00836">
    <property type="entry name" value="DALR_1"/>
    <property type="match status" value="1"/>
</dbReference>
<dbReference type="InterPro" id="IPR006194">
    <property type="entry name" value="Gly-tRNA-synth_heterodimer"/>
</dbReference>
<dbReference type="PROSITE" id="PS50861">
    <property type="entry name" value="AA_TRNA_LIGASE_II_GLYAB"/>
    <property type="match status" value="1"/>
</dbReference>
<evidence type="ECO:0000259" key="12">
    <source>
        <dbReference type="SMART" id="SM00836"/>
    </source>
</evidence>
<dbReference type="STRING" id="458.Lrub_0998"/>
<dbReference type="OrthoDB" id="9775440at2"/>
<evidence type="ECO:0000256" key="3">
    <source>
        <dbReference type="ARBA" id="ARBA00011209"/>
    </source>
</evidence>